<name>A0ABR4MTZ0_9PEZI</name>
<feature type="compositionally biased region" description="Basic and acidic residues" evidence="1">
    <location>
        <begin position="33"/>
        <end position="59"/>
    </location>
</feature>
<keyword evidence="3" id="KW-1185">Reference proteome</keyword>
<gene>
    <name evidence="2" type="ORF">HOO65_011098</name>
</gene>
<feature type="region of interest" description="Disordered" evidence="1">
    <location>
        <begin position="434"/>
        <end position="481"/>
    </location>
</feature>
<sequence>MLGSHNQLGSTQHNIPSTLPKLPSPDRTTPESVQRRWSREPLRPGRERGEEKITRRPKTDPVVMMHKSLAKDASSPSQPNSSCGLSSINGATSSSPSLGKDAREKEQKPMELHVNLTTAQLEQIANALWMTEENKKSNGFVRGHSRSRFPLCGNGEGELKTPPRRAAYDSTSSSLSPLSNLNRLLDNNQKNQSAAYVAASGKSFHAGSSTRPPPTKLGDLDLGKYHPVSDYNEGQPHEKAESDYEDWTGYEDMSKYEAETGYEDISRYEDGYDSDSSDFEQSPRVPLEITQPSITISPRCLYTIPEAVGQESDAGHAATSENRPSSRQAMSSPVTLAERRLRTPLSHLDLASGEAVRQSSSHKVISTVPRSPILSLAADVSIINDEGQEPAKQALVDTPSSRYSQDIMSAKEDDVENHQETNILQGYTAWKASQDEQADQEDWVGQNAKRSEVETHPDNRGYDVASDKPHSNQQHAWQGGCGATGLLSPRGGDKPLPYTPLTPFFNAEFKKDAALLGDNGWIEKIDEVVDTQPANISDNEAFGANTDQALGRPVQQTTNQASCKPAIPSVPQPAVQPVPQANVPAASIAGNQNGGHSNIKASVTGMFSSPKSTEKTKAADANQRESQKEDTGDKSEGKKKGFFGGLRKIARSMHDLTATKRPERTAHYSSMNISLDPREQSLLYCELEYHLTSAVHGYITTQFNHGRLDANKLKRVSDTWVTKGRPRVVGFRYDLETQLELVAMHDAEFRFYGRRQKNLLEIGALLYAMRTNARAMQVRTFCQPDSVVAKQLVDSQSLFNMMGVPQMQQIALQQIGQFFRAIVERESRKRKEAERAGMQTPMVGPGPASKFPVGGEIRSDMPSVYSTPETESDLGKL</sequence>
<feature type="region of interest" description="Disordered" evidence="1">
    <location>
        <begin position="589"/>
        <end position="641"/>
    </location>
</feature>
<protein>
    <submittedName>
        <fullName evidence="2">Uncharacterized protein</fullName>
    </submittedName>
</protein>
<evidence type="ECO:0000313" key="3">
    <source>
        <dbReference type="Proteomes" id="UP001610728"/>
    </source>
</evidence>
<dbReference type="RefSeq" id="XP_070862920.1">
    <property type="nucleotide sequence ID" value="XM_071005400.1"/>
</dbReference>
<accession>A0ABR4MTZ0</accession>
<comment type="caution">
    <text evidence="2">The sequence shown here is derived from an EMBL/GenBank/DDBJ whole genome shotgun (WGS) entry which is preliminary data.</text>
</comment>
<feature type="compositionally biased region" description="Basic and acidic residues" evidence="1">
    <location>
        <begin position="449"/>
        <end position="470"/>
    </location>
</feature>
<feature type="region of interest" description="Disordered" evidence="1">
    <location>
        <begin position="1"/>
        <end position="107"/>
    </location>
</feature>
<dbReference type="Proteomes" id="UP001610728">
    <property type="component" value="Unassembled WGS sequence"/>
</dbReference>
<feature type="compositionally biased region" description="Polar residues" evidence="1">
    <location>
        <begin position="589"/>
        <end position="611"/>
    </location>
</feature>
<feature type="region of interest" description="Disordered" evidence="1">
    <location>
        <begin position="311"/>
        <end position="334"/>
    </location>
</feature>
<evidence type="ECO:0000256" key="1">
    <source>
        <dbReference type="SAM" id="MobiDB-lite"/>
    </source>
</evidence>
<feature type="compositionally biased region" description="Polar residues" evidence="1">
    <location>
        <begin position="1"/>
        <end position="17"/>
    </location>
</feature>
<feature type="region of interest" description="Disordered" evidence="1">
    <location>
        <begin position="203"/>
        <end position="245"/>
    </location>
</feature>
<organism evidence="2 3">
    <name type="scientific">Ceratocystis lukuohia</name>
    <dbReference type="NCBI Taxonomy" id="2019550"/>
    <lineage>
        <taxon>Eukaryota</taxon>
        <taxon>Fungi</taxon>
        <taxon>Dikarya</taxon>
        <taxon>Ascomycota</taxon>
        <taxon>Pezizomycotina</taxon>
        <taxon>Sordariomycetes</taxon>
        <taxon>Hypocreomycetidae</taxon>
        <taxon>Microascales</taxon>
        <taxon>Ceratocystidaceae</taxon>
        <taxon>Ceratocystis</taxon>
    </lineage>
</organism>
<evidence type="ECO:0000313" key="2">
    <source>
        <dbReference type="EMBL" id="KAL2891740.1"/>
    </source>
</evidence>
<dbReference type="EMBL" id="JABSNW010000001">
    <property type="protein sequence ID" value="KAL2891740.1"/>
    <property type="molecule type" value="Genomic_DNA"/>
</dbReference>
<feature type="region of interest" description="Disordered" evidence="1">
    <location>
        <begin position="830"/>
        <end position="877"/>
    </location>
</feature>
<dbReference type="GeneID" id="98115344"/>
<feature type="compositionally biased region" description="Basic and acidic residues" evidence="1">
    <location>
        <begin position="612"/>
        <end position="639"/>
    </location>
</feature>
<feature type="compositionally biased region" description="Polar residues" evidence="1">
    <location>
        <begin position="319"/>
        <end position="334"/>
    </location>
</feature>
<feature type="compositionally biased region" description="Polar residues" evidence="1">
    <location>
        <begin position="74"/>
        <end position="97"/>
    </location>
</feature>
<proteinExistence type="predicted"/>
<reference evidence="2 3" key="1">
    <citation type="submission" date="2020-05" db="EMBL/GenBank/DDBJ databases">
        <title>Ceratocystis lukuohia genome.</title>
        <authorList>
            <person name="Harrington T.C."/>
            <person name="Kim K."/>
            <person name="Mayers C.G."/>
        </authorList>
    </citation>
    <scope>NUCLEOTIDE SEQUENCE [LARGE SCALE GENOMIC DNA]</scope>
    <source>
        <strain evidence="2 3">C4212</strain>
    </source>
</reference>
<feature type="region of interest" description="Disordered" evidence="1">
    <location>
        <begin position="152"/>
        <end position="175"/>
    </location>
</feature>